<proteinExistence type="predicted"/>
<feature type="non-terminal residue" evidence="2">
    <location>
        <position position="1"/>
    </location>
</feature>
<protein>
    <submittedName>
        <fullName evidence="2">Uncharacterized protein</fullName>
    </submittedName>
</protein>
<dbReference type="AlphaFoldDB" id="A0A061QZR7"/>
<name>A0A061QZR7_9CHLO</name>
<feature type="region of interest" description="Disordered" evidence="1">
    <location>
        <begin position="47"/>
        <end position="74"/>
    </location>
</feature>
<reference evidence="2" key="1">
    <citation type="submission" date="2014-05" db="EMBL/GenBank/DDBJ databases">
        <title>The transcriptome of the halophilic microalga Tetraselmis sp. GSL018 isolated from the Great Salt Lake, Utah.</title>
        <authorList>
            <person name="Jinkerson R.E."/>
            <person name="D'Adamo S."/>
            <person name="Posewitz M.C."/>
        </authorList>
    </citation>
    <scope>NUCLEOTIDE SEQUENCE</scope>
    <source>
        <strain evidence="2">GSL018</strain>
    </source>
</reference>
<feature type="non-terminal residue" evidence="2">
    <location>
        <position position="94"/>
    </location>
</feature>
<dbReference type="EMBL" id="GBEZ01022906">
    <property type="protein sequence ID" value="JAC63955.1"/>
    <property type="molecule type" value="Transcribed_RNA"/>
</dbReference>
<organism evidence="2">
    <name type="scientific">Tetraselmis sp. GSL018</name>
    <dbReference type="NCBI Taxonomy" id="582737"/>
    <lineage>
        <taxon>Eukaryota</taxon>
        <taxon>Viridiplantae</taxon>
        <taxon>Chlorophyta</taxon>
        <taxon>core chlorophytes</taxon>
        <taxon>Chlorodendrophyceae</taxon>
        <taxon>Chlorodendrales</taxon>
        <taxon>Chlorodendraceae</taxon>
        <taxon>Tetraselmis</taxon>
    </lineage>
</organism>
<sequence>CGVPGGPDGVIALTPRTVALVSIKVPSPPPFPLGNVRDMAWNDMCPPLSPPLGPSPKMRTHKSLPPSGTRPCPRHRLALGEQLGLQRFAELALH</sequence>
<evidence type="ECO:0000313" key="2">
    <source>
        <dbReference type="EMBL" id="JAC63955.1"/>
    </source>
</evidence>
<accession>A0A061QZR7</accession>
<gene>
    <name evidence="2" type="ORF">TSPGSL018_19385</name>
</gene>
<evidence type="ECO:0000256" key="1">
    <source>
        <dbReference type="SAM" id="MobiDB-lite"/>
    </source>
</evidence>